<dbReference type="Proteomes" id="UP000075880">
    <property type="component" value="Unassembled WGS sequence"/>
</dbReference>
<protein>
    <submittedName>
        <fullName evidence="1">Uncharacterized protein</fullName>
    </submittedName>
</protein>
<dbReference type="EnsemblMetazoa" id="ENSAATROPT013256">
    <property type="protein sequence ID" value="ENSAATROPP012050"/>
    <property type="gene ID" value="ENSAATROPG010786"/>
</dbReference>
<keyword evidence="2" id="KW-1185">Reference proteome</keyword>
<sequence length="254" mass="28898">MNSNNNQQHHDRATGLKSSLHGVFYQLKLILLVLLQMCKLMDNDENLVFEITTEDPDAGKFDDTVCKYIYNGVPRTMCIQAKHKMVDHKITFGDLTSTASKAPFALARYFTSFLEQKRATIFGDQSLILCTNADLHDNMKDLFDLQPAESALQPDMSDIFDSMGAKCYRFNVDKLKGEGKFVEIRDIMENCSDCNRLAKLLAATVHDEKKVTLQTPLFSIYRNAIANNIVGTCRDSKSFSFDFKEEFITNDTHF</sequence>
<dbReference type="AlphaFoldDB" id="A0AAG5DM95"/>
<proteinExistence type="predicted"/>
<evidence type="ECO:0000313" key="2">
    <source>
        <dbReference type="Proteomes" id="UP000075880"/>
    </source>
</evidence>
<name>A0AAG5DM95_ANOAO</name>
<accession>A0AAG5DM95</accession>
<evidence type="ECO:0000313" key="1">
    <source>
        <dbReference type="EnsemblMetazoa" id="ENSAATROPP012050"/>
    </source>
</evidence>
<organism evidence="1 2">
    <name type="scientific">Anopheles atroparvus</name>
    <name type="common">European mosquito</name>
    <dbReference type="NCBI Taxonomy" id="41427"/>
    <lineage>
        <taxon>Eukaryota</taxon>
        <taxon>Metazoa</taxon>
        <taxon>Ecdysozoa</taxon>
        <taxon>Arthropoda</taxon>
        <taxon>Hexapoda</taxon>
        <taxon>Insecta</taxon>
        <taxon>Pterygota</taxon>
        <taxon>Neoptera</taxon>
        <taxon>Endopterygota</taxon>
        <taxon>Diptera</taxon>
        <taxon>Nematocera</taxon>
        <taxon>Culicoidea</taxon>
        <taxon>Culicidae</taxon>
        <taxon>Anophelinae</taxon>
        <taxon>Anopheles</taxon>
    </lineage>
</organism>
<reference evidence="1" key="1">
    <citation type="submission" date="2024-04" db="UniProtKB">
        <authorList>
            <consortium name="EnsemblMetazoa"/>
        </authorList>
    </citation>
    <scope>IDENTIFICATION</scope>
    <source>
        <strain evidence="1">EBRO</strain>
    </source>
</reference>